<dbReference type="GO" id="GO:0005759">
    <property type="term" value="C:mitochondrial matrix"/>
    <property type="evidence" value="ECO:0007669"/>
    <property type="project" value="UniProtKB-SubCell"/>
</dbReference>
<proteinExistence type="inferred from homology"/>
<evidence type="ECO:0000256" key="2">
    <source>
        <dbReference type="ARBA" id="ARBA00022946"/>
    </source>
</evidence>
<feature type="compositionally biased region" description="Basic and acidic residues" evidence="6">
    <location>
        <begin position="200"/>
        <end position="212"/>
    </location>
</feature>
<dbReference type="AlphaFoldDB" id="A0A8H7TBQ2"/>
<comment type="subcellular location">
    <subcellularLocation>
        <location evidence="1">Mitochondrion matrix</location>
    </subcellularLocation>
</comment>
<keyword evidence="9" id="KW-1185">Reference proteome</keyword>
<feature type="domain" description="CAF17 C-terminal" evidence="7">
    <location>
        <begin position="297"/>
        <end position="370"/>
    </location>
</feature>
<dbReference type="InterPro" id="IPR057460">
    <property type="entry name" value="CAF17_C"/>
</dbReference>
<dbReference type="Gene3D" id="3.30.1360.120">
    <property type="entry name" value="Probable tRNA modification gtpase trme, domain 1"/>
    <property type="match status" value="1"/>
</dbReference>
<keyword evidence="3" id="KW-0496">Mitochondrion</keyword>
<dbReference type="InterPro" id="IPR017703">
    <property type="entry name" value="YgfZ/GCV_T_CS"/>
</dbReference>
<evidence type="ECO:0000313" key="9">
    <source>
        <dbReference type="Proteomes" id="UP000664132"/>
    </source>
</evidence>
<dbReference type="NCBIfam" id="TIGR03317">
    <property type="entry name" value="ygfZ_signature"/>
    <property type="match status" value="1"/>
</dbReference>
<gene>
    <name evidence="8" type="ORF">IFR04_011005</name>
</gene>
<dbReference type="PANTHER" id="PTHR22602">
    <property type="entry name" value="TRANSFERASE CAF17, MITOCHONDRIAL-RELATED"/>
    <property type="match status" value="1"/>
</dbReference>
<dbReference type="EMBL" id="JAFJYH010000205">
    <property type="protein sequence ID" value="KAG4415878.1"/>
    <property type="molecule type" value="Genomic_DNA"/>
</dbReference>
<evidence type="ECO:0000256" key="3">
    <source>
        <dbReference type="ARBA" id="ARBA00023128"/>
    </source>
</evidence>
<evidence type="ECO:0000256" key="1">
    <source>
        <dbReference type="ARBA" id="ARBA00004305"/>
    </source>
</evidence>
<reference evidence="8" key="1">
    <citation type="submission" date="2021-02" db="EMBL/GenBank/DDBJ databases">
        <title>Genome sequence Cadophora malorum strain M34.</title>
        <authorList>
            <person name="Stefanovic E."/>
            <person name="Vu D."/>
            <person name="Scully C."/>
            <person name="Dijksterhuis J."/>
            <person name="Roader J."/>
            <person name="Houbraken J."/>
        </authorList>
    </citation>
    <scope>NUCLEOTIDE SEQUENCE</scope>
    <source>
        <strain evidence="8">M34</strain>
    </source>
</reference>
<dbReference type="Pfam" id="PF25455">
    <property type="entry name" value="Beta-barrel_CAF17_C"/>
    <property type="match status" value="1"/>
</dbReference>
<evidence type="ECO:0000256" key="4">
    <source>
        <dbReference type="ARBA" id="ARBA00093447"/>
    </source>
</evidence>
<dbReference type="InterPro" id="IPR045179">
    <property type="entry name" value="YgfZ/GcvT"/>
</dbReference>
<dbReference type="PANTHER" id="PTHR22602:SF0">
    <property type="entry name" value="TRANSFERASE CAF17, MITOCHONDRIAL-RELATED"/>
    <property type="match status" value="1"/>
</dbReference>
<evidence type="ECO:0000259" key="7">
    <source>
        <dbReference type="Pfam" id="PF25455"/>
    </source>
</evidence>
<organism evidence="8 9">
    <name type="scientific">Cadophora malorum</name>
    <dbReference type="NCBI Taxonomy" id="108018"/>
    <lineage>
        <taxon>Eukaryota</taxon>
        <taxon>Fungi</taxon>
        <taxon>Dikarya</taxon>
        <taxon>Ascomycota</taxon>
        <taxon>Pezizomycotina</taxon>
        <taxon>Leotiomycetes</taxon>
        <taxon>Helotiales</taxon>
        <taxon>Ploettnerulaceae</taxon>
        <taxon>Cadophora</taxon>
    </lineage>
</organism>
<comment type="similarity">
    <text evidence="4">Belongs to the GcvT family. CAF17/IBA57 subfamily.</text>
</comment>
<dbReference type="OrthoDB" id="191995at2759"/>
<comment type="caution">
    <text evidence="8">The sequence shown here is derived from an EMBL/GenBank/DDBJ whole genome shotgun (WGS) entry which is preliminary data.</text>
</comment>
<name>A0A8H7TBQ2_9HELO</name>
<evidence type="ECO:0000313" key="8">
    <source>
        <dbReference type="EMBL" id="KAG4415878.1"/>
    </source>
</evidence>
<feature type="compositionally biased region" description="Low complexity" evidence="6">
    <location>
        <begin position="185"/>
        <end position="199"/>
    </location>
</feature>
<evidence type="ECO:0000256" key="6">
    <source>
        <dbReference type="SAM" id="MobiDB-lite"/>
    </source>
</evidence>
<protein>
    <recommendedName>
        <fullName evidence="5">Iron-sulfur cluster assembly factor IBA57 homolog, mitochondrial</fullName>
    </recommendedName>
</protein>
<sequence>MKPPIRLPRVPSQSPYVCNNCLSRSLPTATLATQRFSHSSTSSSNPPYPPPSAFAYLPSRRLIALTGPDSTHYLQGVITANLSPSPPRTSGGFYAAFLNAQGRLLNDVFIYPYTESGKPDGKGEGWLIEVDAKEVAVLAKHIKRYKLRAKFEVRVLDVEERGVWSVWEEGGKDGWTAHSLGGGESTASGTDSGSSTSSAGEKEGVIGCPDKRAPGMGRRFLLPGDLKPEFDMQETSEDVYRIRRYLKGVAEGQDELVREQALPQESNVDFMGGIDYKKGCYVGQELTIRTHHRGVVRKRILPVMLYGMEESEPTALEYDAGKLLGVEGIPRETGIGRFEKRGRSAGKFLAGVGNVGLGLCRLETMTDVQVQGEAGGYKEGDEFKVEWEGEGGEGKSLKIKAFVPPWHLKQ</sequence>
<dbReference type="SUPFAM" id="SSF103025">
    <property type="entry name" value="Folate-binding domain"/>
    <property type="match status" value="1"/>
</dbReference>
<accession>A0A8H7TBQ2</accession>
<dbReference type="GO" id="GO:0016226">
    <property type="term" value="P:iron-sulfur cluster assembly"/>
    <property type="evidence" value="ECO:0007669"/>
    <property type="project" value="TreeGrafter"/>
</dbReference>
<feature type="region of interest" description="Disordered" evidence="6">
    <location>
        <begin position="175"/>
        <end position="212"/>
    </location>
</feature>
<dbReference type="Proteomes" id="UP000664132">
    <property type="component" value="Unassembled WGS sequence"/>
</dbReference>
<dbReference type="InterPro" id="IPR027266">
    <property type="entry name" value="TrmE/GcvT-like"/>
</dbReference>
<keyword evidence="2" id="KW-0809">Transit peptide</keyword>
<evidence type="ECO:0000256" key="5">
    <source>
        <dbReference type="ARBA" id="ARBA00093637"/>
    </source>
</evidence>